<dbReference type="AlphaFoldDB" id="A0A9D4D3J8"/>
<dbReference type="Proteomes" id="UP000828390">
    <property type="component" value="Unassembled WGS sequence"/>
</dbReference>
<protein>
    <submittedName>
        <fullName evidence="1">Uncharacterized protein</fullName>
    </submittedName>
</protein>
<comment type="caution">
    <text evidence="1">The sequence shown here is derived from an EMBL/GenBank/DDBJ whole genome shotgun (WGS) entry which is preliminary data.</text>
</comment>
<keyword evidence="2" id="KW-1185">Reference proteome</keyword>
<reference evidence="1" key="2">
    <citation type="submission" date="2020-11" db="EMBL/GenBank/DDBJ databases">
        <authorList>
            <person name="McCartney M.A."/>
            <person name="Auch B."/>
            <person name="Kono T."/>
            <person name="Mallez S."/>
            <person name="Becker A."/>
            <person name="Gohl D.M."/>
            <person name="Silverstein K.A.T."/>
            <person name="Koren S."/>
            <person name="Bechman K.B."/>
            <person name="Herman A."/>
            <person name="Abrahante J.E."/>
            <person name="Garbe J."/>
        </authorList>
    </citation>
    <scope>NUCLEOTIDE SEQUENCE</scope>
    <source>
        <strain evidence="1">Duluth1</strain>
        <tissue evidence="1">Whole animal</tissue>
    </source>
</reference>
<sequence length="87" mass="10047">MSLLPHEPLALLQPCRRVRGNRICAARLMQNLRRRHTRFHCVRKKDGKGRKKTGTMSSSMTSLQLGSFGLRWETREEILPSDKMGIN</sequence>
<organism evidence="1 2">
    <name type="scientific">Dreissena polymorpha</name>
    <name type="common">Zebra mussel</name>
    <name type="synonym">Mytilus polymorpha</name>
    <dbReference type="NCBI Taxonomy" id="45954"/>
    <lineage>
        <taxon>Eukaryota</taxon>
        <taxon>Metazoa</taxon>
        <taxon>Spiralia</taxon>
        <taxon>Lophotrochozoa</taxon>
        <taxon>Mollusca</taxon>
        <taxon>Bivalvia</taxon>
        <taxon>Autobranchia</taxon>
        <taxon>Heteroconchia</taxon>
        <taxon>Euheterodonta</taxon>
        <taxon>Imparidentia</taxon>
        <taxon>Neoheterodontei</taxon>
        <taxon>Myida</taxon>
        <taxon>Dreissenoidea</taxon>
        <taxon>Dreissenidae</taxon>
        <taxon>Dreissena</taxon>
    </lineage>
</organism>
<accession>A0A9D4D3J8</accession>
<gene>
    <name evidence="1" type="ORF">DPMN_045036</name>
</gene>
<name>A0A9D4D3J8_DREPO</name>
<evidence type="ECO:0000313" key="2">
    <source>
        <dbReference type="Proteomes" id="UP000828390"/>
    </source>
</evidence>
<reference evidence="1" key="1">
    <citation type="journal article" date="2019" name="bioRxiv">
        <title>The Genome of the Zebra Mussel, Dreissena polymorpha: A Resource for Invasive Species Research.</title>
        <authorList>
            <person name="McCartney M.A."/>
            <person name="Auch B."/>
            <person name="Kono T."/>
            <person name="Mallez S."/>
            <person name="Zhang Y."/>
            <person name="Obille A."/>
            <person name="Becker A."/>
            <person name="Abrahante J.E."/>
            <person name="Garbe J."/>
            <person name="Badalamenti J.P."/>
            <person name="Herman A."/>
            <person name="Mangelson H."/>
            <person name="Liachko I."/>
            <person name="Sullivan S."/>
            <person name="Sone E.D."/>
            <person name="Koren S."/>
            <person name="Silverstein K.A.T."/>
            <person name="Beckman K.B."/>
            <person name="Gohl D.M."/>
        </authorList>
    </citation>
    <scope>NUCLEOTIDE SEQUENCE</scope>
    <source>
        <strain evidence="1">Duluth1</strain>
        <tissue evidence="1">Whole animal</tissue>
    </source>
</reference>
<evidence type="ECO:0000313" key="1">
    <source>
        <dbReference type="EMBL" id="KAH3738403.1"/>
    </source>
</evidence>
<dbReference type="EMBL" id="JAIWYP010000011">
    <property type="protein sequence ID" value="KAH3738403.1"/>
    <property type="molecule type" value="Genomic_DNA"/>
</dbReference>
<proteinExistence type="predicted"/>